<comment type="caution">
    <text evidence="1">The sequence shown here is derived from an EMBL/GenBank/DDBJ whole genome shotgun (WGS) entry which is preliminary data.</text>
</comment>
<proteinExistence type="predicted"/>
<sequence>MQNQITDTFNYQIVTYARLFFDHEELGSDLMGDPADYEEKTFSELGVADIDALHEYVRADKTLNAYEVFQVYQTTINGHGLVSAKIPVGGKAYFCPFKMADDMKIIPPSEFVKPLEEQASIPYVEKHPELKGRALVLPGMSYQLLEENDRVYDRATGACVWKTDPTKPALEPAAPSA</sequence>
<protein>
    <submittedName>
        <fullName evidence="1">Uncharacterized protein</fullName>
    </submittedName>
</protein>
<gene>
    <name evidence="1" type="ORF">DI551_05575</name>
</gene>
<accession>A0A2W5N1C1</accession>
<dbReference type="Proteomes" id="UP000249417">
    <property type="component" value="Unassembled WGS sequence"/>
</dbReference>
<dbReference type="AlphaFoldDB" id="A0A2W5N1C1"/>
<evidence type="ECO:0000313" key="2">
    <source>
        <dbReference type="Proteomes" id="UP000249417"/>
    </source>
</evidence>
<evidence type="ECO:0000313" key="1">
    <source>
        <dbReference type="EMBL" id="PZQ46219.1"/>
    </source>
</evidence>
<reference evidence="1 2" key="1">
    <citation type="submission" date="2017-08" db="EMBL/GenBank/DDBJ databases">
        <title>Infants hospitalized years apart are colonized by the same room-sourced microbial strains.</title>
        <authorList>
            <person name="Brooks B."/>
            <person name="Olm M.R."/>
            <person name="Firek B.A."/>
            <person name="Baker R."/>
            <person name="Thomas B.C."/>
            <person name="Morowitz M.J."/>
            <person name="Banfield J.F."/>
        </authorList>
    </citation>
    <scope>NUCLEOTIDE SEQUENCE [LARGE SCALE GENOMIC DNA]</scope>
    <source>
        <strain evidence="1">S2_005_002_R2_29</strain>
    </source>
</reference>
<dbReference type="EMBL" id="QFQB01000030">
    <property type="protein sequence ID" value="PZQ46219.1"/>
    <property type="molecule type" value="Genomic_DNA"/>
</dbReference>
<organism evidence="1 2">
    <name type="scientific">Micavibrio aeruginosavorus</name>
    <dbReference type="NCBI Taxonomy" id="349221"/>
    <lineage>
        <taxon>Bacteria</taxon>
        <taxon>Pseudomonadati</taxon>
        <taxon>Bdellovibrionota</taxon>
        <taxon>Bdellovibrionia</taxon>
        <taxon>Bdellovibrionales</taxon>
        <taxon>Pseudobdellovibrionaceae</taxon>
        <taxon>Micavibrio</taxon>
    </lineage>
</organism>
<name>A0A2W5N1C1_9BACT</name>